<feature type="repeat" description="ANK" evidence="3">
    <location>
        <begin position="7"/>
        <end position="35"/>
    </location>
</feature>
<evidence type="ECO:0000256" key="3">
    <source>
        <dbReference type="PROSITE-ProRule" id="PRU00023"/>
    </source>
</evidence>
<accession>A0A9W8RX85</accession>
<gene>
    <name evidence="4" type="ORF">NW762_009404</name>
</gene>
<dbReference type="Pfam" id="PF12796">
    <property type="entry name" value="Ank_2"/>
    <property type="match status" value="2"/>
</dbReference>
<comment type="caution">
    <text evidence="4">The sequence shown here is derived from an EMBL/GenBank/DDBJ whole genome shotgun (WGS) entry which is preliminary data.</text>
</comment>
<dbReference type="InterPro" id="IPR036770">
    <property type="entry name" value="Ankyrin_rpt-contain_sf"/>
</dbReference>
<sequence length="133" mass="14275">MCYQAEGKGQALILAAKEGHKDMVEMLLDAGAAINYYVPRSDEMTALQVACREGHVAVVEYLLSRGAESHRLLQGVNASTTALTEAAVNGHFNLVVLLLEHGEAIDPDTFDELRPPLARVAAAAGRLDVVHLL</sequence>
<dbReference type="InterPro" id="IPR050889">
    <property type="entry name" value="Dendritic_Spine_Reg/Scaffold"/>
</dbReference>
<dbReference type="Gene3D" id="1.25.40.20">
    <property type="entry name" value="Ankyrin repeat-containing domain"/>
    <property type="match status" value="2"/>
</dbReference>
<protein>
    <recommendedName>
        <fullName evidence="6">Ankyrin repeat protein</fullName>
    </recommendedName>
</protein>
<dbReference type="AlphaFoldDB" id="A0A9W8RX85"/>
<reference evidence="4" key="1">
    <citation type="submission" date="2022-09" db="EMBL/GenBank/DDBJ databases">
        <title>Fusarium specimens isolated from Avocado Roots.</title>
        <authorList>
            <person name="Stajich J."/>
            <person name="Roper C."/>
            <person name="Heimlech-Rivalta G."/>
        </authorList>
    </citation>
    <scope>NUCLEOTIDE SEQUENCE</scope>
    <source>
        <strain evidence="4">CF00136</strain>
    </source>
</reference>
<dbReference type="Proteomes" id="UP001152049">
    <property type="component" value="Unassembled WGS sequence"/>
</dbReference>
<proteinExistence type="predicted"/>
<evidence type="ECO:0000313" key="4">
    <source>
        <dbReference type="EMBL" id="KAJ4255409.1"/>
    </source>
</evidence>
<dbReference type="SMART" id="SM00248">
    <property type="entry name" value="ANK"/>
    <property type="match status" value="3"/>
</dbReference>
<dbReference type="PANTHER" id="PTHR24166:SF48">
    <property type="entry name" value="PROTEIN VAPYRIN"/>
    <property type="match status" value="1"/>
</dbReference>
<keyword evidence="2 3" id="KW-0040">ANK repeat</keyword>
<feature type="repeat" description="ANK" evidence="3">
    <location>
        <begin position="42"/>
        <end position="68"/>
    </location>
</feature>
<keyword evidence="1" id="KW-0677">Repeat</keyword>
<evidence type="ECO:0000313" key="5">
    <source>
        <dbReference type="Proteomes" id="UP001152049"/>
    </source>
</evidence>
<dbReference type="PROSITE" id="PS50088">
    <property type="entry name" value="ANK_REPEAT"/>
    <property type="match status" value="2"/>
</dbReference>
<name>A0A9W8RX85_9HYPO</name>
<evidence type="ECO:0000256" key="1">
    <source>
        <dbReference type="ARBA" id="ARBA00022737"/>
    </source>
</evidence>
<dbReference type="PROSITE" id="PS50297">
    <property type="entry name" value="ANK_REP_REGION"/>
    <property type="match status" value="2"/>
</dbReference>
<dbReference type="InterPro" id="IPR002110">
    <property type="entry name" value="Ankyrin_rpt"/>
</dbReference>
<organism evidence="4 5">
    <name type="scientific">Fusarium torreyae</name>
    <dbReference type="NCBI Taxonomy" id="1237075"/>
    <lineage>
        <taxon>Eukaryota</taxon>
        <taxon>Fungi</taxon>
        <taxon>Dikarya</taxon>
        <taxon>Ascomycota</taxon>
        <taxon>Pezizomycotina</taxon>
        <taxon>Sordariomycetes</taxon>
        <taxon>Hypocreomycetidae</taxon>
        <taxon>Hypocreales</taxon>
        <taxon>Nectriaceae</taxon>
        <taxon>Fusarium</taxon>
    </lineage>
</organism>
<evidence type="ECO:0000256" key="2">
    <source>
        <dbReference type="ARBA" id="ARBA00023043"/>
    </source>
</evidence>
<dbReference type="SUPFAM" id="SSF48403">
    <property type="entry name" value="Ankyrin repeat"/>
    <property type="match status" value="1"/>
</dbReference>
<dbReference type="EMBL" id="JAOQAZ010000020">
    <property type="protein sequence ID" value="KAJ4255409.1"/>
    <property type="molecule type" value="Genomic_DNA"/>
</dbReference>
<dbReference type="PANTHER" id="PTHR24166">
    <property type="entry name" value="ROLLING PEBBLES, ISOFORM B"/>
    <property type="match status" value="1"/>
</dbReference>
<evidence type="ECO:0008006" key="6">
    <source>
        <dbReference type="Google" id="ProtNLM"/>
    </source>
</evidence>
<dbReference type="OrthoDB" id="4772757at2759"/>
<keyword evidence="5" id="KW-1185">Reference proteome</keyword>